<reference evidence="2 3" key="1">
    <citation type="submission" date="2017-06" db="EMBL/GenBank/DDBJ databases">
        <authorList>
            <person name="Kim H.J."/>
            <person name="Triplett B.A."/>
        </authorList>
    </citation>
    <scope>NUCLEOTIDE SEQUENCE [LARGE SCALE GENOMIC DNA]</scope>
    <source>
        <strain evidence="2 3">CGMCC 4.5593</strain>
    </source>
</reference>
<name>A0A239P9N1_9ACTN</name>
<proteinExistence type="predicted"/>
<feature type="region of interest" description="Disordered" evidence="1">
    <location>
        <begin position="1"/>
        <end position="21"/>
    </location>
</feature>
<organism evidence="2 3">
    <name type="scientific">Asanoa hainanensis</name>
    <dbReference type="NCBI Taxonomy" id="560556"/>
    <lineage>
        <taxon>Bacteria</taxon>
        <taxon>Bacillati</taxon>
        <taxon>Actinomycetota</taxon>
        <taxon>Actinomycetes</taxon>
        <taxon>Micromonosporales</taxon>
        <taxon>Micromonosporaceae</taxon>
        <taxon>Asanoa</taxon>
    </lineage>
</organism>
<gene>
    <name evidence="2" type="ORF">SAMN05421812_115176</name>
</gene>
<sequence>MYNAMYPPNAGETPLTENDLGGNVDGDIDRFAIALMGEDLTVRADLYDFGLAEFRAIACRDVLAEPAAAC</sequence>
<keyword evidence="3" id="KW-1185">Reference proteome</keyword>
<accession>A0A239P9N1</accession>
<evidence type="ECO:0000313" key="2">
    <source>
        <dbReference type="EMBL" id="SNT63655.1"/>
    </source>
</evidence>
<protein>
    <submittedName>
        <fullName evidence="2">Uncharacterized protein</fullName>
    </submittedName>
</protein>
<evidence type="ECO:0000256" key="1">
    <source>
        <dbReference type="SAM" id="MobiDB-lite"/>
    </source>
</evidence>
<dbReference type="AlphaFoldDB" id="A0A239P9N1"/>
<evidence type="ECO:0000313" key="3">
    <source>
        <dbReference type="Proteomes" id="UP000198362"/>
    </source>
</evidence>
<dbReference type="Proteomes" id="UP000198362">
    <property type="component" value="Unassembled WGS sequence"/>
</dbReference>
<dbReference type="EMBL" id="FZPH01000015">
    <property type="protein sequence ID" value="SNT63655.1"/>
    <property type="molecule type" value="Genomic_DNA"/>
</dbReference>